<organism evidence="2 3">
    <name type="scientific">Candidatus Blautia stercorigallinarum</name>
    <dbReference type="NCBI Taxonomy" id="2838501"/>
    <lineage>
        <taxon>Bacteria</taxon>
        <taxon>Bacillati</taxon>
        <taxon>Bacillota</taxon>
        <taxon>Clostridia</taxon>
        <taxon>Lachnospirales</taxon>
        <taxon>Lachnospiraceae</taxon>
        <taxon>Blautia</taxon>
    </lineage>
</organism>
<protein>
    <submittedName>
        <fullName evidence="2">Uncharacterized protein</fullName>
    </submittedName>
</protein>
<evidence type="ECO:0000256" key="1">
    <source>
        <dbReference type="SAM" id="Phobius"/>
    </source>
</evidence>
<reference evidence="2" key="1">
    <citation type="journal article" date="2021" name="PeerJ">
        <title>Extensive microbial diversity within the chicken gut microbiome revealed by metagenomics and culture.</title>
        <authorList>
            <person name="Gilroy R."/>
            <person name="Ravi A."/>
            <person name="Getino M."/>
            <person name="Pursley I."/>
            <person name="Horton D.L."/>
            <person name="Alikhan N.F."/>
            <person name="Baker D."/>
            <person name="Gharbi K."/>
            <person name="Hall N."/>
            <person name="Watson M."/>
            <person name="Adriaenssens E.M."/>
            <person name="Foster-Nyarko E."/>
            <person name="Jarju S."/>
            <person name="Secka A."/>
            <person name="Antonio M."/>
            <person name="Oren A."/>
            <person name="Chaudhuri R.R."/>
            <person name="La Ragione R."/>
            <person name="Hildebrand F."/>
            <person name="Pallen M.J."/>
        </authorList>
    </citation>
    <scope>NUCLEOTIDE SEQUENCE</scope>
    <source>
        <strain evidence="2">CHK195-9823</strain>
    </source>
</reference>
<feature type="transmembrane region" description="Helical" evidence="1">
    <location>
        <begin position="336"/>
        <end position="358"/>
    </location>
</feature>
<feature type="transmembrane region" description="Helical" evidence="1">
    <location>
        <begin position="297"/>
        <end position="315"/>
    </location>
</feature>
<keyword evidence="1" id="KW-0472">Membrane</keyword>
<feature type="transmembrane region" description="Helical" evidence="1">
    <location>
        <begin position="370"/>
        <end position="390"/>
    </location>
</feature>
<keyword evidence="1" id="KW-1133">Transmembrane helix</keyword>
<evidence type="ECO:0000313" key="3">
    <source>
        <dbReference type="Proteomes" id="UP000886814"/>
    </source>
</evidence>
<dbReference type="Proteomes" id="UP000886814">
    <property type="component" value="Unassembled WGS sequence"/>
</dbReference>
<keyword evidence="1" id="KW-0812">Transmembrane</keyword>
<evidence type="ECO:0000313" key="2">
    <source>
        <dbReference type="EMBL" id="HIV38399.1"/>
    </source>
</evidence>
<dbReference type="EMBL" id="DXIQ01000031">
    <property type="protein sequence ID" value="HIV38399.1"/>
    <property type="molecule type" value="Genomic_DNA"/>
</dbReference>
<reference evidence="2" key="2">
    <citation type="submission" date="2021-04" db="EMBL/GenBank/DDBJ databases">
        <authorList>
            <person name="Gilroy R."/>
        </authorList>
    </citation>
    <scope>NUCLEOTIDE SEQUENCE</scope>
    <source>
        <strain evidence="2">CHK195-9823</strain>
    </source>
</reference>
<proteinExistence type="predicted"/>
<sequence length="402" mass="44383">MFLFREIFRNICRRKGFSLLTAAAGAFLFLFLGIYMGNLENIRNALETLGEKLPVSVKITNDNGSEDIGLEIRAAQFDAFAESGIRDLVYTAQAGGNREEKAEAGLVLECDTTIKAANSLAAFAGLEEEDFSFAKDFDISYLAGREPCCTVDEQYGKLYGIEPGDSLELSLCQIKYKSDDGSFQFLPLGRASLKVIGTYRNSGQLSEVLLSADWLRRYTQEQGKEFYYDSARGVLADSGNLNRFKKKMENSAFGEVNPEGTGGKRGSCLMVQDQVFIETAGRLQDNLRLYERFQGPFFLLVYGISALLPFLLLRYRRKEAAVALSLGRSRRLTGGALFTENLLLELTGCMVSLPLLLVRTGISPIETARIMGIYAACLCLGTVTALAGILKFDVMKLLTKID</sequence>
<accession>A0A9D1TF30</accession>
<gene>
    <name evidence="2" type="ORF">H9747_05275</name>
</gene>
<feature type="transmembrane region" description="Helical" evidence="1">
    <location>
        <begin position="16"/>
        <end position="36"/>
    </location>
</feature>
<comment type="caution">
    <text evidence="2">The sequence shown here is derived from an EMBL/GenBank/DDBJ whole genome shotgun (WGS) entry which is preliminary data.</text>
</comment>
<dbReference type="AlphaFoldDB" id="A0A9D1TF30"/>
<name>A0A9D1TF30_9FIRM</name>